<dbReference type="InterPro" id="IPR039887">
    <property type="entry name" value="IQCF"/>
</dbReference>
<dbReference type="PANTHER" id="PTHR21633:SF10">
    <property type="entry name" value="IQ MOTIF CONTAINING F4"/>
    <property type="match status" value="1"/>
</dbReference>
<reference evidence="1" key="1">
    <citation type="submission" date="2025-08" db="UniProtKB">
        <authorList>
            <consortium name="Ensembl"/>
        </authorList>
    </citation>
    <scope>IDENTIFICATION</scope>
</reference>
<evidence type="ECO:0000313" key="2">
    <source>
        <dbReference type="Proteomes" id="UP000694420"/>
    </source>
</evidence>
<organism evidence="1 2">
    <name type="scientific">Nothoprocta perdicaria</name>
    <name type="common">Chilean tinamou</name>
    <name type="synonym">Crypturus perdicarius</name>
    <dbReference type="NCBI Taxonomy" id="30464"/>
    <lineage>
        <taxon>Eukaryota</taxon>
        <taxon>Metazoa</taxon>
        <taxon>Chordata</taxon>
        <taxon>Craniata</taxon>
        <taxon>Vertebrata</taxon>
        <taxon>Euteleostomi</taxon>
        <taxon>Archelosauria</taxon>
        <taxon>Archosauria</taxon>
        <taxon>Dinosauria</taxon>
        <taxon>Saurischia</taxon>
        <taxon>Theropoda</taxon>
        <taxon>Coelurosauria</taxon>
        <taxon>Aves</taxon>
        <taxon>Palaeognathae</taxon>
        <taxon>Tinamiformes</taxon>
        <taxon>Tinamidae</taxon>
        <taxon>Nothoprocta</taxon>
    </lineage>
</organism>
<protein>
    <submittedName>
        <fullName evidence="1">Uncharacterized protein</fullName>
    </submittedName>
</protein>
<proteinExistence type="predicted"/>
<dbReference type="PROSITE" id="PS50096">
    <property type="entry name" value="IQ"/>
    <property type="match status" value="1"/>
</dbReference>
<dbReference type="AlphaFoldDB" id="A0A8C6ZWI7"/>
<evidence type="ECO:0000313" key="1">
    <source>
        <dbReference type="Ensembl" id="ENSNPEP00000021826.1"/>
    </source>
</evidence>
<accession>A0A8C6ZWI7</accession>
<dbReference type="GO" id="GO:0005516">
    <property type="term" value="F:calmodulin binding"/>
    <property type="evidence" value="ECO:0007669"/>
    <property type="project" value="TreeGrafter"/>
</dbReference>
<dbReference type="Proteomes" id="UP000694420">
    <property type="component" value="Unplaced"/>
</dbReference>
<name>A0A8C6ZWI7_NOTPE</name>
<reference evidence="1" key="2">
    <citation type="submission" date="2025-09" db="UniProtKB">
        <authorList>
            <consortium name="Ensembl"/>
        </authorList>
    </citation>
    <scope>IDENTIFICATION</scope>
</reference>
<keyword evidence="2" id="KW-1185">Reference proteome</keyword>
<sequence>MDSQNHHASAAVAMQVWWHRQLVQQALCQAVNNVLSIQTRWREAIAQQREERRYYRWVLSVYLRLESVSVILQVHARMWNARTQYKKYQKAAQTIQNRDGVDLNIKIIIGKGAPATALMFWQATEGE</sequence>
<dbReference type="Ensembl" id="ENSNPET00000022382.1">
    <property type="protein sequence ID" value="ENSNPEP00000021826.1"/>
    <property type="gene ID" value="ENSNPEG00000016180.1"/>
</dbReference>
<dbReference type="PANTHER" id="PTHR21633">
    <property type="entry name" value="IQ MOTIF CONTAINING F"/>
    <property type="match status" value="1"/>
</dbReference>